<protein>
    <recommendedName>
        <fullName evidence="3">Homeodomain phBC6A51-type domain-containing protein</fullName>
    </recommendedName>
</protein>
<evidence type="ECO:0008006" key="3">
    <source>
        <dbReference type="Google" id="ProtNLM"/>
    </source>
</evidence>
<accession>A0A1G2TXU5</accession>
<proteinExistence type="predicted"/>
<comment type="caution">
    <text evidence="1">The sequence shown here is derived from an EMBL/GenBank/DDBJ whole genome shotgun (WGS) entry which is preliminary data.</text>
</comment>
<name>A0A1G2TXU5_9BACT</name>
<evidence type="ECO:0000313" key="2">
    <source>
        <dbReference type="Proteomes" id="UP000177707"/>
    </source>
</evidence>
<dbReference type="Proteomes" id="UP000177707">
    <property type="component" value="Unassembled WGS sequence"/>
</dbReference>
<dbReference type="AlphaFoldDB" id="A0A1G2TXU5"/>
<dbReference type="Gene3D" id="1.10.10.60">
    <property type="entry name" value="Homeodomain-like"/>
    <property type="match status" value="1"/>
</dbReference>
<gene>
    <name evidence="1" type="ORF">A3A96_01975</name>
</gene>
<dbReference type="STRING" id="1802758.A3A96_01975"/>
<evidence type="ECO:0000313" key="1">
    <source>
        <dbReference type="EMBL" id="OHB01440.1"/>
    </source>
</evidence>
<reference evidence="1 2" key="1">
    <citation type="journal article" date="2016" name="Nat. Commun.">
        <title>Thousands of microbial genomes shed light on interconnected biogeochemical processes in an aquifer system.</title>
        <authorList>
            <person name="Anantharaman K."/>
            <person name="Brown C.T."/>
            <person name="Hug L.A."/>
            <person name="Sharon I."/>
            <person name="Castelle C.J."/>
            <person name="Probst A.J."/>
            <person name="Thomas B.C."/>
            <person name="Singh A."/>
            <person name="Wilkins M.J."/>
            <person name="Karaoz U."/>
            <person name="Brodie E.L."/>
            <person name="Williams K.H."/>
            <person name="Hubbard S.S."/>
            <person name="Banfield J.F."/>
        </authorList>
    </citation>
    <scope>NUCLEOTIDE SEQUENCE [LARGE SCALE GENOMIC DNA]</scope>
</reference>
<organism evidence="1 2">
    <name type="scientific">Candidatus Zambryskibacteria bacterium RIFCSPLOWO2_01_FULL_39_39</name>
    <dbReference type="NCBI Taxonomy" id="1802758"/>
    <lineage>
        <taxon>Bacteria</taxon>
        <taxon>Candidatus Zambryskiibacteriota</taxon>
    </lineage>
</organism>
<sequence>MKNPSVREDLLHHLTKSPTIEMACTMAGIDRKTYYNWVKKNKEFAKKAEEAIQQGRMYISDVSESVIFSLISEKDLNAARFYLTHNNPRYSNKLELSGKVDVRDKELTKEQVKIIKKLEKISPLKINEKE</sequence>
<dbReference type="EMBL" id="MHWB01000013">
    <property type="protein sequence ID" value="OHB01440.1"/>
    <property type="molecule type" value="Genomic_DNA"/>
</dbReference>